<proteinExistence type="predicted"/>
<keyword evidence="1" id="KW-0472">Membrane</keyword>
<name>A0A6A4LNM3_9ERIC</name>
<keyword evidence="1" id="KW-1133">Transmembrane helix</keyword>
<evidence type="ECO:0000313" key="3">
    <source>
        <dbReference type="Proteomes" id="UP000428333"/>
    </source>
</evidence>
<dbReference type="OrthoDB" id="1737965at2759"/>
<reference evidence="2 3" key="1">
    <citation type="journal article" date="2019" name="Genome Biol. Evol.">
        <title>The Rhododendron genome and chromosomal organization provide insight into shared whole-genome duplications across the heath family (Ericaceae).</title>
        <authorList>
            <person name="Soza V.L."/>
            <person name="Lindsley D."/>
            <person name="Waalkes A."/>
            <person name="Ramage E."/>
            <person name="Patwardhan R.P."/>
            <person name="Burton J.N."/>
            <person name="Adey A."/>
            <person name="Kumar A."/>
            <person name="Qiu R."/>
            <person name="Shendure J."/>
            <person name="Hall B."/>
        </authorList>
    </citation>
    <scope>NUCLEOTIDE SEQUENCE [LARGE SCALE GENOMIC DNA]</scope>
    <source>
        <strain evidence="2">RSF 1966-606</strain>
    </source>
</reference>
<sequence>HEAYCQDNDIVCGNVCLLDWPVANIYGSTHLYLVGELLSLVVVKLLATFVLRLVARMLRPIKGWSWADAVSNLPARSCSVAAEVKDEERCNYLGCLTDLFLFMPIP</sequence>
<dbReference type="EMBL" id="QEFC01000997">
    <property type="protein sequence ID" value="KAE9460853.1"/>
    <property type="molecule type" value="Genomic_DNA"/>
</dbReference>
<evidence type="ECO:0000313" key="2">
    <source>
        <dbReference type="EMBL" id="KAE9460853.1"/>
    </source>
</evidence>
<evidence type="ECO:0000256" key="1">
    <source>
        <dbReference type="SAM" id="Phobius"/>
    </source>
</evidence>
<accession>A0A6A4LNM3</accession>
<organism evidence="2 3">
    <name type="scientific">Rhododendron williamsianum</name>
    <dbReference type="NCBI Taxonomy" id="262921"/>
    <lineage>
        <taxon>Eukaryota</taxon>
        <taxon>Viridiplantae</taxon>
        <taxon>Streptophyta</taxon>
        <taxon>Embryophyta</taxon>
        <taxon>Tracheophyta</taxon>
        <taxon>Spermatophyta</taxon>
        <taxon>Magnoliopsida</taxon>
        <taxon>eudicotyledons</taxon>
        <taxon>Gunneridae</taxon>
        <taxon>Pentapetalae</taxon>
        <taxon>asterids</taxon>
        <taxon>Ericales</taxon>
        <taxon>Ericaceae</taxon>
        <taxon>Ericoideae</taxon>
        <taxon>Rhodoreae</taxon>
        <taxon>Rhododendron</taxon>
    </lineage>
</organism>
<gene>
    <name evidence="2" type="ORF">C3L33_07279</name>
</gene>
<dbReference type="AlphaFoldDB" id="A0A6A4LNM3"/>
<feature type="transmembrane region" description="Helical" evidence="1">
    <location>
        <begin position="31"/>
        <end position="55"/>
    </location>
</feature>
<dbReference type="Proteomes" id="UP000428333">
    <property type="component" value="Linkage Group LG04"/>
</dbReference>
<feature type="non-terminal residue" evidence="2">
    <location>
        <position position="1"/>
    </location>
</feature>
<keyword evidence="1" id="KW-0812">Transmembrane</keyword>
<comment type="caution">
    <text evidence="2">The sequence shown here is derived from an EMBL/GenBank/DDBJ whole genome shotgun (WGS) entry which is preliminary data.</text>
</comment>
<protein>
    <submittedName>
        <fullName evidence="2">Uncharacterized protein</fullName>
    </submittedName>
</protein>
<keyword evidence="3" id="KW-1185">Reference proteome</keyword>